<feature type="active site" evidence="1">
    <location>
        <position position="257"/>
    </location>
</feature>
<evidence type="ECO:0000256" key="1">
    <source>
        <dbReference type="PIRSR" id="PIRSR637460-1"/>
    </source>
</evidence>
<feature type="disulfide bond" evidence="2">
    <location>
        <begin position="127"/>
        <end position="135"/>
    </location>
</feature>
<dbReference type="Gene3D" id="3.40.50.1110">
    <property type="entry name" value="SGNH hydrolase"/>
    <property type="match status" value="1"/>
</dbReference>
<dbReference type="GO" id="GO:0019433">
    <property type="term" value="P:triglyceride catabolic process"/>
    <property type="evidence" value="ECO:0007669"/>
    <property type="project" value="TreeGrafter"/>
</dbReference>
<dbReference type="PANTHER" id="PTHR37981:SF1">
    <property type="entry name" value="SGNH HYDROLASE-TYPE ESTERASE DOMAIN-CONTAINING PROTEIN"/>
    <property type="match status" value="1"/>
</dbReference>
<dbReference type="InterPro" id="IPR013830">
    <property type="entry name" value="SGNH_hydro"/>
</dbReference>
<dbReference type="EMBL" id="JAATJL010000001">
    <property type="protein sequence ID" value="NJC23372.1"/>
    <property type="molecule type" value="Genomic_DNA"/>
</dbReference>
<comment type="caution">
    <text evidence="5">The sequence shown here is derived from an EMBL/GenBank/DDBJ whole genome shotgun (WGS) entry which is preliminary data.</text>
</comment>
<dbReference type="Proteomes" id="UP000547458">
    <property type="component" value="Unassembled WGS sequence"/>
</dbReference>
<name>A0A846RS42_9MICC</name>
<feature type="domain" description="SGNH hydrolase-type esterase" evidence="4">
    <location>
        <begin position="37"/>
        <end position="264"/>
    </location>
</feature>
<dbReference type="PANTHER" id="PTHR37981">
    <property type="entry name" value="LIPASE 2"/>
    <property type="match status" value="1"/>
</dbReference>
<dbReference type="CDD" id="cd01823">
    <property type="entry name" value="SEST_like"/>
    <property type="match status" value="1"/>
</dbReference>
<dbReference type="Pfam" id="PF13472">
    <property type="entry name" value="Lipase_GDSL_2"/>
    <property type="match status" value="1"/>
</dbReference>
<dbReference type="GO" id="GO:0004806">
    <property type="term" value="F:triacylglycerol lipase activity"/>
    <property type="evidence" value="ECO:0007669"/>
    <property type="project" value="TreeGrafter"/>
</dbReference>
<reference evidence="5 6" key="1">
    <citation type="submission" date="2020-03" db="EMBL/GenBank/DDBJ databases">
        <title>Sequencing the genomes of 1000 actinobacteria strains.</title>
        <authorList>
            <person name="Klenk H.-P."/>
        </authorList>
    </citation>
    <scope>NUCLEOTIDE SEQUENCE [LARGE SCALE GENOMIC DNA]</scope>
    <source>
        <strain evidence="5 6">DSM 16403</strain>
    </source>
</reference>
<protein>
    <submittedName>
        <fullName evidence="5">Lysophospholipase L1-like esterase</fullName>
    </submittedName>
</protein>
<accession>A0A846RS42</accession>
<dbReference type="RefSeq" id="WP_167994529.1">
    <property type="nucleotide sequence ID" value="NZ_JAATJL010000001.1"/>
</dbReference>
<keyword evidence="6" id="KW-1185">Reference proteome</keyword>
<evidence type="ECO:0000256" key="2">
    <source>
        <dbReference type="PIRSR" id="PIRSR637460-2"/>
    </source>
</evidence>
<dbReference type="AlphaFoldDB" id="A0A846RS42"/>
<dbReference type="InterPro" id="IPR037460">
    <property type="entry name" value="SEST-like"/>
</dbReference>
<evidence type="ECO:0000313" key="5">
    <source>
        <dbReference type="EMBL" id="NJC23372.1"/>
    </source>
</evidence>
<feature type="chain" id="PRO_5038722544" evidence="3">
    <location>
        <begin position="24"/>
        <end position="277"/>
    </location>
</feature>
<keyword evidence="2" id="KW-1015">Disulfide bond</keyword>
<dbReference type="InterPro" id="IPR036514">
    <property type="entry name" value="SGNH_hydro_sf"/>
</dbReference>
<feature type="signal peptide" evidence="3">
    <location>
        <begin position="1"/>
        <end position="23"/>
    </location>
</feature>
<gene>
    <name evidence="5" type="ORF">BJ994_002448</name>
</gene>
<proteinExistence type="predicted"/>
<organism evidence="5 6">
    <name type="scientific">Arthrobacter pigmenti</name>
    <dbReference type="NCBI Taxonomy" id="271432"/>
    <lineage>
        <taxon>Bacteria</taxon>
        <taxon>Bacillati</taxon>
        <taxon>Actinomycetota</taxon>
        <taxon>Actinomycetes</taxon>
        <taxon>Micrococcales</taxon>
        <taxon>Micrococcaceae</taxon>
        <taxon>Arthrobacter</taxon>
    </lineage>
</organism>
<feature type="disulfide bond" evidence="2">
    <location>
        <begin position="55"/>
        <end position="80"/>
    </location>
</feature>
<keyword evidence="3" id="KW-0732">Signal</keyword>
<sequence length="277" mass="28244">MKLFRIAAGALLASGLVAGSAVAPASAGERDTIDYVAFGDSYAAGFGAGSYIDACGQSALGYPGLLDERRRIELDANLACSGATALGDVPLQIGAAVQSGVLNRKTDLVTISAGGNDVGFLTVIGACASPAPADCENAVAAATSYAQTSLAANLPSVYAGIKANAGKAQIIVTGYPHLFSPEFGNAVPVAFGTFQGVLTSEAQQEFNDGTDALNKVIRKAAKAAGVKYVDLTKRFDGHGLGSPKPWFTAGTAPDGLHPNAEGYEDGYLHEIKDVIKD</sequence>
<evidence type="ECO:0000259" key="4">
    <source>
        <dbReference type="Pfam" id="PF13472"/>
    </source>
</evidence>
<evidence type="ECO:0000313" key="6">
    <source>
        <dbReference type="Proteomes" id="UP000547458"/>
    </source>
</evidence>
<evidence type="ECO:0000256" key="3">
    <source>
        <dbReference type="SAM" id="SignalP"/>
    </source>
</evidence>
<dbReference type="SUPFAM" id="SSF52266">
    <property type="entry name" value="SGNH hydrolase"/>
    <property type="match status" value="1"/>
</dbReference>
<feature type="active site" description="Nucleophile" evidence="1">
    <location>
        <position position="41"/>
    </location>
</feature>